<feature type="transmembrane region" description="Helical" evidence="5">
    <location>
        <begin position="251"/>
        <end position="270"/>
    </location>
</feature>
<dbReference type="AlphaFoldDB" id="G8Y8B4"/>
<reference evidence="8" key="2">
    <citation type="journal article" date="2012" name="G3 (Bethesda)">
        <title>Pichia sorbitophila, an interspecies yeast hybrid reveals early steps of genome resolution following polyploidization.</title>
        <authorList>
            <person name="Leh Louis V."/>
            <person name="Despons L."/>
            <person name="Friedrich A."/>
            <person name="Martin T."/>
            <person name="Durrens P."/>
            <person name="Casaregola S."/>
            <person name="Neuveglise C."/>
            <person name="Fairhead C."/>
            <person name="Marck C."/>
            <person name="Cruz J.A."/>
            <person name="Straub M.L."/>
            <person name="Kugler V."/>
            <person name="Sacerdot C."/>
            <person name="Uzunov Z."/>
            <person name="Thierry A."/>
            <person name="Weiss S."/>
            <person name="Bleykasten C."/>
            <person name="De Montigny J."/>
            <person name="Jacques N."/>
            <person name="Jung P."/>
            <person name="Lemaire M."/>
            <person name="Mallet S."/>
            <person name="Morel G."/>
            <person name="Richard G.F."/>
            <person name="Sarkar A."/>
            <person name="Savel G."/>
            <person name="Schacherer J."/>
            <person name="Seret M.L."/>
            <person name="Talla E."/>
            <person name="Samson G."/>
            <person name="Jubin C."/>
            <person name="Poulain J."/>
            <person name="Vacherie B."/>
            <person name="Barbe V."/>
            <person name="Pelletier E."/>
            <person name="Sherman D.J."/>
            <person name="Westhof E."/>
            <person name="Weissenbach J."/>
            <person name="Baret P.V."/>
            <person name="Wincker P."/>
            <person name="Gaillardin C."/>
            <person name="Dujon B."/>
            <person name="Souciet J.L."/>
        </authorList>
    </citation>
    <scope>NUCLEOTIDE SEQUENCE [LARGE SCALE GENOMIC DNA]</scope>
    <source>
        <strain evidence="8">ATCC MYA-4447 / BCRC 22081 / CBS 7064 / NBRC 10061 / NRRL Y-12695</strain>
    </source>
</reference>
<evidence type="ECO:0000256" key="3">
    <source>
        <dbReference type="ARBA" id="ARBA00022989"/>
    </source>
</evidence>
<dbReference type="EMBL" id="FO082049">
    <property type="protein sequence ID" value="CCE83220.1"/>
    <property type="molecule type" value="Genomic_DNA"/>
</dbReference>
<dbReference type="eggNOG" id="ENOG502RWDV">
    <property type="taxonomic scope" value="Eukaryota"/>
</dbReference>
<feature type="transmembrane region" description="Helical" evidence="5">
    <location>
        <begin position="337"/>
        <end position="357"/>
    </location>
</feature>
<dbReference type="InParanoid" id="G8Y8B4"/>
<feature type="transmembrane region" description="Helical" evidence="5">
    <location>
        <begin position="9"/>
        <end position="29"/>
    </location>
</feature>
<dbReference type="InterPro" id="IPR011701">
    <property type="entry name" value="MFS"/>
</dbReference>
<feature type="transmembrane region" description="Helical" evidence="5">
    <location>
        <begin position="363"/>
        <end position="386"/>
    </location>
</feature>
<keyword evidence="8" id="KW-1185">Reference proteome</keyword>
<dbReference type="Proteomes" id="UP000005222">
    <property type="component" value="Chromosome K"/>
</dbReference>
<accession>G8Y8B4</accession>
<proteinExistence type="predicted"/>
<protein>
    <submittedName>
        <fullName evidence="6">Piso0_003792 protein</fullName>
    </submittedName>
</protein>
<dbReference type="Gene3D" id="1.20.1250.20">
    <property type="entry name" value="MFS general substrate transporter like domains"/>
    <property type="match status" value="1"/>
</dbReference>
<dbReference type="OrthoDB" id="410267at2759"/>
<feature type="transmembrane region" description="Helical" evidence="5">
    <location>
        <begin position="49"/>
        <end position="68"/>
    </location>
</feature>
<feature type="transmembrane region" description="Helical" evidence="5">
    <location>
        <begin position="143"/>
        <end position="162"/>
    </location>
</feature>
<evidence type="ECO:0000313" key="7">
    <source>
        <dbReference type="EMBL" id="CCE84251.1"/>
    </source>
</evidence>
<keyword evidence="2 5" id="KW-0812">Transmembrane</keyword>
<comment type="subcellular location">
    <subcellularLocation>
        <location evidence="1">Membrane</location>
        <topology evidence="1">Multi-pass membrane protein</topology>
    </subcellularLocation>
</comment>
<feature type="transmembrane region" description="Helical" evidence="5">
    <location>
        <begin position="398"/>
        <end position="420"/>
    </location>
</feature>
<dbReference type="PANTHER" id="PTHR21576:SF158">
    <property type="entry name" value="RIBOSOMAL RNA-PROCESSING PROTEIN 12-LIKE CONSERVED DOMAIN-CONTAINING PROTEIN"/>
    <property type="match status" value="1"/>
</dbReference>
<evidence type="ECO:0000256" key="4">
    <source>
        <dbReference type="ARBA" id="ARBA00023136"/>
    </source>
</evidence>
<dbReference type="InterPro" id="IPR036259">
    <property type="entry name" value="MFS_trans_sf"/>
</dbReference>
<sequence>MATRAARKITVLMSCTFLGLICGTLYLYSSYGPQLAQELNYTVTESSTIALSGTIGVAVAGPLAGFVIDKKGYTKSLVLGGMAIVLGYQGLKYQFDAKKSSLITSCALLALVGMGSTFLNSTCLKCCAVSFPSIRGVATSLPLALYGLSALFYSATASIFFPGNTSSFLGFLSGSSFVIFLLCAPSIMYCDIEPLTRKTHQRGLSDTLDMSAPGTPTSGRHLSKKSEYHKFEDTMQETDTGGVQLLHSYKFWLIFILTGSLASLGQMYIYSVGYMVKALVNRTMSQQGITELDKMEALIQQRQQFQVGLISIANCVGRIAAGILGDIISQSFGKSRSYLIFLPTIGFFFTQVLALLIDNEEGLRTVSLLTGLNYGFIFCIMPIIVGDAFGMNKFSSNWGIVGLAPIFPSYFFTLLFGNIYDKNSQYNELQDARVCLHGNACYSSIFHLTLGVTITSFILTCILNFGSSHRPSIYRARKPAN</sequence>
<keyword evidence="3 5" id="KW-1133">Transmembrane helix</keyword>
<dbReference type="GO" id="GO:0000329">
    <property type="term" value="C:fungal-type vacuole membrane"/>
    <property type="evidence" value="ECO:0007669"/>
    <property type="project" value="TreeGrafter"/>
</dbReference>
<feature type="transmembrane region" description="Helical" evidence="5">
    <location>
        <begin position="101"/>
        <end position="122"/>
    </location>
</feature>
<evidence type="ECO:0000313" key="8">
    <source>
        <dbReference type="Proteomes" id="UP000005222"/>
    </source>
</evidence>
<gene>
    <name evidence="6" type="primary">Piso0_003792</name>
    <name evidence="6" type="ORF">GNLVRS01_PISO0K02672g</name>
    <name evidence="7" type="ORF">GNLVRS01_PISO0L02673g</name>
</gene>
<evidence type="ECO:0000313" key="6">
    <source>
        <dbReference type="EMBL" id="CCE83220.1"/>
    </source>
</evidence>
<dbReference type="STRING" id="559304.G8Y8B4"/>
<reference evidence="6" key="1">
    <citation type="submission" date="2011-10" db="EMBL/GenBank/DDBJ databases">
        <authorList>
            <person name="Genoscope - CEA"/>
        </authorList>
    </citation>
    <scope>NUCLEOTIDE SEQUENCE</scope>
</reference>
<feature type="transmembrane region" description="Helical" evidence="5">
    <location>
        <begin position="445"/>
        <end position="465"/>
    </location>
</feature>
<dbReference type="PANTHER" id="PTHR21576">
    <property type="entry name" value="UNCHARACTERIZED NODULIN-LIKE PROTEIN"/>
    <property type="match status" value="1"/>
</dbReference>
<feature type="transmembrane region" description="Helical" evidence="5">
    <location>
        <begin position="168"/>
        <end position="192"/>
    </location>
</feature>
<dbReference type="HOGENOM" id="CLU_012596_0_1_1"/>
<dbReference type="EMBL" id="FO082048">
    <property type="protein sequence ID" value="CCE84251.1"/>
    <property type="molecule type" value="Genomic_DNA"/>
</dbReference>
<dbReference type="Proteomes" id="UP000005222">
    <property type="component" value="Chromosome L"/>
</dbReference>
<name>G8Y8B4_PICSO</name>
<keyword evidence="4 5" id="KW-0472">Membrane</keyword>
<evidence type="ECO:0000256" key="2">
    <source>
        <dbReference type="ARBA" id="ARBA00022692"/>
    </source>
</evidence>
<dbReference type="Pfam" id="PF07690">
    <property type="entry name" value="MFS_1"/>
    <property type="match status" value="1"/>
</dbReference>
<dbReference type="SUPFAM" id="SSF103473">
    <property type="entry name" value="MFS general substrate transporter"/>
    <property type="match status" value="1"/>
</dbReference>
<organism evidence="6 8">
    <name type="scientific">Pichia sorbitophila (strain ATCC MYA-4447 / BCRC 22081 / CBS 7064 / NBRC 10061 / NRRL Y-12695)</name>
    <name type="common">Hybrid yeast</name>
    <dbReference type="NCBI Taxonomy" id="559304"/>
    <lineage>
        <taxon>Eukaryota</taxon>
        <taxon>Fungi</taxon>
        <taxon>Dikarya</taxon>
        <taxon>Ascomycota</taxon>
        <taxon>Saccharomycotina</taxon>
        <taxon>Pichiomycetes</taxon>
        <taxon>Debaryomycetaceae</taxon>
        <taxon>Millerozyma</taxon>
    </lineage>
</organism>
<dbReference type="GO" id="GO:0022857">
    <property type="term" value="F:transmembrane transporter activity"/>
    <property type="evidence" value="ECO:0007669"/>
    <property type="project" value="InterPro"/>
</dbReference>
<evidence type="ECO:0000256" key="1">
    <source>
        <dbReference type="ARBA" id="ARBA00004141"/>
    </source>
</evidence>
<evidence type="ECO:0000256" key="5">
    <source>
        <dbReference type="SAM" id="Phobius"/>
    </source>
</evidence>